<organism evidence="6 7">
    <name type="scientific">Urechidicola croceus</name>
    <dbReference type="NCBI Taxonomy" id="1850246"/>
    <lineage>
        <taxon>Bacteria</taxon>
        <taxon>Pseudomonadati</taxon>
        <taxon>Bacteroidota</taxon>
        <taxon>Flavobacteriia</taxon>
        <taxon>Flavobacteriales</taxon>
        <taxon>Flavobacteriaceae</taxon>
        <taxon>Urechidicola</taxon>
    </lineage>
</organism>
<keyword evidence="7" id="KW-1185">Reference proteome</keyword>
<keyword evidence="3" id="KW-0378">Hydrolase</keyword>
<dbReference type="Gene3D" id="3.20.20.80">
    <property type="entry name" value="Glycosidases"/>
    <property type="match status" value="1"/>
</dbReference>
<dbReference type="PANTHER" id="PTHR31451:SF40">
    <property type="entry name" value="GLYCOSIDE HYDROLASE FAMILY 5 DOMAIN-CONTAINING PROTEIN"/>
    <property type="match status" value="1"/>
</dbReference>
<gene>
    <name evidence="6" type="ORF">LPB138_12950</name>
</gene>
<accession>A0A1D8PC05</accession>
<evidence type="ECO:0000256" key="1">
    <source>
        <dbReference type="ARBA" id="ARBA00001678"/>
    </source>
</evidence>
<evidence type="ECO:0000313" key="7">
    <source>
        <dbReference type="Proteomes" id="UP000176050"/>
    </source>
</evidence>
<evidence type="ECO:0000256" key="4">
    <source>
        <dbReference type="ARBA" id="ARBA00023295"/>
    </source>
</evidence>
<proteinExistence type="predicted"/>
<dbReference type="EC" id="3.2.1.78" evidence="2"/>
<comment type="catalytic activity">
    <reaction evidence="1">
        <text>Random hydrolysis of (1-&gt;4)-beta-D-mannosidic linkages in mannans, galactomannans and glucomannans.</text>
        <dbReference type="EC" id="3.2.1.78"/>
    </reaction>
</comment>
<dbReference type="AlphaFoldDB" id="A0A1D8PC05"/>
<dbReference type="Pfam" id="PF26410">
    <property type="entry name" value="GH5_mannosidase"/>
    <property type="match status" value="1"/>
</dbReference>
<evidence type="ECO:0000256" key="2">
    <source>
        <dbReference type="ARBA" id="ARBA00012706"/>
    </source>
</evidence>
<dbReference type="STRING" id="1850246.LPB138_12950"/>
<dbReference type="InterPro" id="IPR045053">
    <property type="entry name" value="MAN-like"/>
</dbReference>
<reference evidence="6 7" key="1">
    <citation type="submission" date="2016-10" db="EMBL/GenBank/DDBJ databases">
        <title>Lutibacter sp. LPB0138, isolated from marine gastropod.</title>
        <authorList>
            <person name="Kim E."/>
            <person name="Yi H."/>
        </authorList>
    </citation>
    <scope>NUCLEOTIDE SEQUENCE [LARGE SCALE GENOMIC DNA]</scope>
    <source>
        <strain evidence="6 7">LPB0138</strain>
    </source>
</reference>
<dbReference type="Proteomes" id="UP000176050">
    <property type="component" value="Chromosome"/>
</dbReference>
<dbReference type="EMBL" id="CP017478">
    <property type="protein sequence ID" value="AOW22114.1"/>
    <property type="molecule type" value="Genomic_DNA"/>
</dbReference>
<dbReference type="GO" id="GO:0016985">
    <property type="term" value="F:mannan endo-1,4-beta-mannosidase activity"/>
    <property type="evidence" value="ECO:0007669"/>
    <property type="project" value="TreeGrafter"/>
</dbReference>
<protein>
    <recommendedName>
        <fullName evidence="2">mannan endo-1,4-beta-mannosidase</fullName>
        <ecNumber evidence="2">3.2.1.78</ecNumber>
    </recommendedName>
</protein>
<evidence type="ECO:0000259" key="5">
    <source>
        <dbReference type="Pfam" id="PF26410"/>
    </source>
</evidence>
<evidence type="ECO:0000256" key="3">
    <source>
        <dbReference type="ARBA" id="ARBA00022801"/>
    </source>
</evidence>
<dbReference type="InterPro" id="IPR017853">
    <property type="entry name" value="GH"/>
</dbReference>
<name>A0A1D8PC05_9FLAO</name>
<sequence>MENSVKEPELITVKDGQFFKGDKPYYYVGTNYWYGSLLGSKSVGDRDRLIKELDLLKSNGIDNLRILVGADGGGNDYTVRPALQYEQGKYDESLLEGLDFLMAEMRKREMYAVLYMNNNWEWSGGISQYLEWNGYGKVPIPNLPQYTWPQYMTYAEQFHSCEPCVEAFENHVKFIMGRTNSINGIKYTEDNTVMSWQVANEPRVLSEKHEPIFTKWLNETVDLMESLDSTHLISTGGEGAAGFLWSEAIYERTHQNKNIDYLTMHMWPFNWGWYSPEGEKGKTLNDAILKAKEYINSHVSLAEKSKRPIVMSEFGLPREGESLSPDSSTKNRDEFYSSVFSLLIDSHANKGALGGYNFWGFGGYGKSANHPNGKWEPGDEFTADPPQEPQGFNTVFASDISTLEMIKGYNEKVGNLK</sequence>
<dbReference type="PANTHER" id="PTHR31451">
    <property type="match status" value="1"/>
</dbReference>
<dbReference type="KEGG" id="lul:LPB138_12950"/>
<evidence type="ECO:0000313" key="6">
    <source>
        <dbReference type="EMBL" id="AOW22114.1"/>
    </source>
</evidence>
<feature type="domain" description="Glycoside hydrolase family 5" evidence="5">
    <location>
        <begin position="9"/>
        <end position="415"/>
    </location>
</feature>
<dbReference type="InterPro" id="IPR001547">
    <property type="entry name" value="Glyco_hydro_5"/>
</dbReference>
<dbReference type="SUPFAM" id="SSF51445">
    <property type="entry name" value="(Trans)glycosidases"/>
    <property type="match status" value="1"/>
</dbReference>
<keyword evidence="4" id="KW-0326">Glycosidase</keyword>